<keyword evidence="3" id="KW-0547">Nucleotide-binding</keyword>
<evidence type="ECO:0000256" key="1">
    <source>
        <dbReference type="ARBA" id="ARBA00004202"/>
    </source>
</evidence>
<dbReference type="PROSITE" id="PS50893">
    <property type="entry name" value="ABC_TRANSPORTER_2"/>
    <property type="match status" value="1"/>
</dbReference>
<accession>A0ABN3APV7</accession>
<evidence type="ECO:0000256" key="4">
    <source>
        <dbReference type="ARBA" id="ARBA00022840"/>
    </source>
</evidence>
<name>A0ABN3APV7_9MICO</name>
<dbReference type="InterPro" id="IPR017871">
    <property type="entry name" value="ABC_transporter-like_CS"/>
</dbReference>
<comment type="subcellular location">
    <subcellularLocation>
        <location evidence="1">Cell membrane</location>
        <topology evidence="1">Peripheral membrane protein</topology>
    </subcellularLocation>
</comment>
<keyword evidence="2" id="KW-0813">Transport</keyword>
<dbReference type="PROSITE" id="PS00211">
    <property type="entry name" value="ABC_TRANSPORTER_1"/>
    <property type="match status" value="1"/>
</dbReference>
<keyword evidence="8" id="KW-1185">Reference proteome</keyword>
<sequence length="286" mass="30750">MASSRLVDVQHLSKSYGDHVALEDVSLHVDEGETLALLGPNGAGKSTTIEILEGYRVRSGGHVRVLGEDPQRAGVAWRAGLGIVLQSSGEASVATVREELRALAALFPDAREVDEVIDAVGLSGHAGRRIASLSGGQQRRVEVAMGIVGRPRLLFLDEPTTGFDAEARRDFWTLIRSLQDEGTTILLTTHYLEEAARLADRIVVVADRRVAAEGTPTSIGGPEARLPIVRWREAGAVREERTHAPGVLVAALIARLGEPEDLEVVRPSLEDVYLDIVRADRAEAAA</sequence>
<dbReference type="SMART" id="SM00382">
    <property type="entry name" value="AAA"/>
    <property type="match status" value="1"/>
</dbReference>
<dbReference type="Pfam" id="PF00005">
    <property type="entry name" value="ABC_tran"/>
    <property type="match status" value="1"/>
</dbReference>
<dbReference type="GO" id="GO:0005524">
    <property type="term" value="F:ATP binding"/>
    <property type="evidence" value="ECO:0007669"/>
    <property type="project" value="UniProtKB-KW"/>
</dbReference>
<dbReference type="SUPFAM" id="SSF52540">
    <property type="entry name" value="P-loop containing nucleoside triphosphate hydrolases"/>
    <property type="match status" value="1"/>
</dbReference>
<proteinExistence type="predicted"/>
<dbReference type="RefSeq" id="WP_344342177.1">
    <property type="nucleotide sequence ID" value="NZ_BAAAQT010000005.1"/>
</dbReference>
<dbReference type="Gene3D" id="3.40.50.300">
    <property type="entry name" value="P-loop containing nucleotide triphosphate hydrolases"/>
    <property type="match status" value="1"/>
</dbReference>
<protein>
    <submittedName>
        <fullName evidence="7">ABC transporter ATP-binding protein</fullName>
    </submittedName>
</protein>
<keyword evidence="5" id="KW-0046">Antibiotic resistance</keyword>
<reference evidence="7 8" key="1">
    <citation type="journal article" date="2019" name="Int. J. Syst. Evol. Microbiol.">
        <title>The Global Catalogue of Microorganisms (GCM) 10K type strain sequencing project: providing services to taxonomists for standard genome sequencing and annotation.</title>
        <authorList>
            <consortium name="The Broad Institute Genomics Platform"/>
            <consortium name="The Broad Institute Genome Sequencing Center for Infectious Disease"/>
            <person name="Wu L."/>
            <person name="Ma J."/>
        </authorList>
    </citation>
    <scope>NUCLEOTIDE SEQUENCE [LARGE SCALE GENOMIC DNA]</scope>
    <source>
        <strain evidence="7 8">JCM 16026</strain>
    </source>
</reference>
<dbReference type="EMBL" id="BAAAQT010000005">
    <property type="protein sequence ID" value="GAA2173236.1"/>
    <property type="molecule type" value="Genomic_DNA"/>
</dbReference>
<dbReference type="InterPro" id="IPR050763">
    <property type="entry name" value="ABC_transporter_ATP-binding"/>
</dbReference>
<dbReference type="InterPro" id="IPR003439">
    <property type="entry name" value="ABC_transporter-like_ATP-bd"/>
</dbReference>
<evidence type="ECO:0000256" key="2">
    <source>
        <dbReference type="ARBA" id="ARBA00022448"/>
    </source>
</evidence>
<dbReference type="Proteomes" id="UP001501599">
    <property type="component" value="Unassembled WGS sequence"/>
</dbReference>
<evidence type="ECO:0000313" key="8">
    <source>
        <dbReference type="Proteomes" id="UP001501599"/>
    </source>
</evidence>
<dbReference type="PANTHER" id="PTHR42711:SF17">
    <property type="entry name" value="ABC TRANSPORTER ATP-BINDING PROTEIN"/>
    <property type="match status" value="1"/>
</dbReference>
<dbReference type="CDD" id="cd03230">
    <property type="entry name" value="ABC_DR_subfamily_A"/>
    <property type="match status" value="1"/>
</dbReference>
<dbReference type="InterPro" id="IPR027417">
    <property type="entry name" value="P-loop_NTPase"/>
</dbReference>
<evidence type="ECO:0000256" key="3">
    <source>
        <dbReference type="ARBA" id="ARBA00022741"/>
    </source>
</evidence>
<gene>
    <name evidence="7" type="ORF">GCM10009846_14380</name>
</gene>
<evidence type="ECO:0000313" key="7">
    <source>
        <dbReference type="EMBL" id="GAA2173236.1"/>
    </source>
</evidence>
<organism evidence="7 8">
    <name type="scientific">Agrococcus versicolor</name>
    <dbReference type="NCBI Taxonomy" id="501482"/>
    <lineage>
        <taxon>Bacteria</taxon>
        <taxon>Bacillati</taxon>
        <taxon>Actinomycetota</taxon>
        <taxon>Actinomycetes</taxon>
        <taxon>Micrococcales</taxon>
        <taxon>Microbacteriaceae</taxon>
        <taxon>Agrococcus</taxon>
    </lineage>
</organism>
<comment type="caution">
    <text evidence="7">The sequence shown here is derived from an EMBL/GenBank/DDBJ whole genome shotgun (WGS) entry which is preliminary data.</text>
</comment>
<evidence type="ECO:0000259" key="6">
    <source>
        <dbReference type="PROSITE" id="PS50893"/>
    </source>
</evidence>
<keyword evidence="4 7" id="KW-0067">ATP-binding</keyword>
<evidence type="ECO:0000256" key="5">
    <source>
        <dbReference type="ARBA" id="ARBA00023251"/>
    </source>
</evidence>
<feature type="domain" description="ABC transporter" evidence="6">
    <location>
        <begin position="7"/>
        <end position="232"/>
    </location>
</feature>
<dbReference type="InterPro" id="IPR003593">
    <property type="entry name" value="AAA+_ATPase"/>
</dbReference>
<dbReference type="PANTHER" id="PTHR42711">
    <property type="entry name" value="ABC TRANSPORTER ATP-BINDING PROTEIN"/>
    <property type="match status" value="1"/>
</dbReference>